<dbReference type="Gene3D" id="2.40.160.20">
    <property type="match status" value="1"/>
</dbReference>
<comment type="caution">
    <text evidence="2">The sequence shown here is derived from an EMBL/GenBank/DDBJ whole genome shotgun (WGS) entry which is preliminary data.</text>
</comment>
<name>A0A0P8ZWA0_PSEFL</name>
<proteinExistence type="predicted"/>
<accession>A0A0P8ZWA0</accession>
<dbReference type="PANTHER" id="PTHR36920">
    <property type="match status" value="1"/>
</dbReference>
<dbReference type="PROSITE" id="PS51257">
    <property type="entry name" value="PROKAR_LIPOPROTEIN"/>
    <property type="match status" value="1"/>
</dbReference>
<reference evidence="2 3" key="1">
    <citation type="submission" date="2015-09" db="EMBL/GenBank/DDBJ databases">
        <authorList>
            <person name="Jackson K.R."/>
            <person name="Lunt B.L."/>
            <person name="Fisher J.N.B."/>
            <person name="Gardner A.V."/>
            <person name="Bailey M.E."/>
            <person name="Deus L.M."/>
            <person name="Earl A.S."/>
            <person name="Gibby P.D."/>
            <person name="Hartmann K.A."/>
            <person name="Liu J.E."/>
            <person name="Manci A.M."/>
            <person name="Nielsen D.A."/>
            <person name="Solomon M.B."/>
            <person name="Breakwell D.P."/>
            <person name="Burnett S.H."/>
            <person name="Grose J.H."/>
        </authorList>
    </citation>
    <scope>NUCLEOTIDE SEQUENCE [LARGE SCALE GENOMIC DNA]</scope>
    <source>
        <strain evidence="2 3">S613</strain>
    </source>
</reference>
<dbReference type="PATRIC" id="fig|294.162.peg.343"/>
<dbReference type="OrthoDB" id="9807574at2"/>
<dbReference type="Pfam" id="PF03922">
    <property type="entry name" value="OmpW"/>
    <property type="match status" value="1"/>
</dbReference>
<dbReference type="InterPro" id="IPR005618">
    <property type="entry name" value="OMPW"/>
</dbReference>
<evidence type="ECO:0000313" key="2">
    <source>
        <dbReference type="EMBL" id="KPU61870.1"/>
    </source>
</evidence>
<dbReference type="RefSeq" id="WP_057395870.1">
    <property type="nucleotide sequence ID" value="NZ_LJXB01000044.1"/>
</dbReference>
<dbReference type="GO" id="GO:0055085">
    <property type="term" value="P:transmembrane transport"/>
    <property type="evidence" value="ECO:0007669"/>
    <property type="project" value="TreeGrafter"/>
</dbReference>
<dbReference type="Proteomes" id="UP000050349">
    <property type="component" value="Unassembled WGS sequence"/>
</dbReference>
<dbReference type="AlphaFoldDB" id="A0A0P8ZWA0"/>
<dbReference type="GO" id="GO:0019867">
    <property type="term" value="C:outer membrane"/>
    <property type="evidence" value="ECO:0007669"/>
    <property type="project" value="InterPro"/>
</dbReference>
<feature type="signal peptide" evidence="1">
    <location>
        <begin position="1"/>
        <end position="21"/>
    </location>
</feature>
<organism evidence="2 3">
    <name type="scientific">Pseudomonas fluorescens</name>
    <dbReference type="NCBI Taxonomy" id="294"/>
    <lineage>
        <taxon>Bacteria</taxon>
        <taxon>Pseudomonadati</taxon>
        <taxon>Pseudomonadota</taxon>
        <taxon>Gammaproteobacteria</taxon>
        <taxon>Pseudomonadales</taxon>
        <taxon>Pseudomonadaceae</taxon>
        <taxon>Pseudomonas</taxon>
    </lineage>
</organism>
<dbReference type="PANTHER" id="PTHR36920:SF1">
    <property type="entry name" value="OUTER MEMBRANE PROTEIN W"/>
    <property type="match status" value="1"/>
</dbReference>
<sequence>MVKRVSALIIGLSIACASVQADEFKDTVKLGYGAVSFHANSGDLTGPPGTTPPGVQVDLDNTNMYTLSYERRLSNHWSVMLQAGVPPTIHIKGAGNGASLGEVAKTKAWFPSLLLNYKFTDFHGFSPYAGVGVSYFNFTDKSVSAAYTSAFQGSRSSMDIKNFWGPVARLGVEYQIDDRMVLDLAYLRFWMDTTTTISTVTPGFGTIDRKIDINGNSDVIALAFGYRF</sequence>
<evidence type="ECO:0000313" key="3">
    <source>
        <dbReference type="Proteomes" id="UP000050349"/>
    </source>
</evidence>
<protein>
    <submittedName>
        <fullName evidence="2">OmpW family protein</fullName>
    </submittedName>
</protein>
<dbReference type="SUPFAM" id="SSF56925">
    <property type="entry name" value="OMPA-like"/>
    <property type="match status" value="1"/>
</dbReference>
<keyword evidence="1" id="KW-0732">Signal</keyword>
<evidence type="ECO:0000256" key="1">
    <source>
        <dbReference type="SAM" id="SignalP"/>
    </source>
</evidence>
<gene>
    <name evidence="2" type="ORF">AN403_6129</name>
</gene>
<dbReference type="EMBL" id="LJXB01000044">
    <property type="protein sequence ID" value="KPU61870.1"/>
    <property type="molecule type" value="Genomic_DNA"/>
</dbReference>
<dbReference type="InterPro" id="IPR011250">
    <property type="entry name" value="OMP/PagP_B-barrel"/>
</dbReference>
<feature type="chain" id="PRO_5006154992" evidence="1">
    <location>
        <begin position="22"/>
        <end position="228"/>
    </location>
</feature>